<proteinExistence type="predicted"/>
<organism evidence="1 2">
    <name type="scientific">Brasilonema bromeliae SPC951</name>
    <dbReference type="NCBI Taxonomy" id="385972"/>
    <lineage>
        <taxon>Bacteria</taxon>
        <taxon>Bacillati</taxon>
        <taxon>Cyanobacteriota</taxon>
        <taxon>Cyanophyceae</taxon>
        <taxon>Nostocales</taxon>
        <taxon>Scytonemataceae</taxon>
        <taxon>Brasilonema</taxon>
        <taxon>Bromeliae group (in: Brasilonema)</taxon>
    </lineage>
</organism>
<dbReference type="RefSeq" id="WP_169155230.1">
    <property type="nucleotide sequence ID" value="NZ_CAWPJE010000042.1"/>
</dbReference>
<gene>
    <name evidence="1" type="ORF">DP116_11050</name>
</gene>
<keyword evidence="2" id="KW-1185">Reference proteome</keyword>
<dbReference type="Proteomes" id="UP000718564">
    <property type="component" value="Unassembled WGS sequence"/>
</dbReference>
<comment type="caution">
    <text evidence="1">The sequence shown here is derived from an EMBL/GenBank/DDBJ whole genome shotgun (WGS) entry which is preliminary data.</text>
</comment>
<protein>
    <recommendedName>
        <fullName evidence="3">DUF928 domain-containing protein</fullName>
    </recommendedName>
</protein>
<name>A0ABX1P7K6_9CYAN</name>
<dbReference type="EMBL" id="QMEB01000068">
    <property type="protein sequence ID" value="NMG19968.1"/>
    <property type="molecule type" value="Genomic_DNA"/>
</dbReference>
<dbReference type="Pfam" id="PF06051">
    <property type="entry name" value="DUF928"/>
    <property type="match status" value="1"/>
</dbReference>
<accession>A0ABX1P7K6</accession>
<sequence>MFHIQWFITRLLKPIVSLILVIILVVNYPSTVLAQTNPFQNIWERIRSLPESLQTRTQGAPVAGRQKAGAGRGRCPALIPLDEDNEIPLTAFVPAIQEEQPTLSNSDNVSPSKLTYVWGRTIEQYPTFWFYIPYGSEESKTEYGKFVLLDKDKHIISGQIFVKIPIGNNPSLAKFTLPKSENPLEINQEYNWYFSIVCNPLKPSRNPGVTGWIERVNLPSFSLGNYRYYAEKGIWYDTVTRFVESADPQTLSQQLDWLLLIKFVFRNVENVEDVSMNDNDFNQIVNKIANFPIQTLTPVPNPELQR</sequence>
<evidence type="ECO:0000313" key="1">
    <source>
        <dbReference type="EMBL" id="NMG19968.1"/>
    </source>
</evidence>
<reference evidence="1 2" key="1">
    <citation type="submission" date="2018-06" db="EMBL/GenBank/DDBJ databases">
        <title>Comparative genomics of Brasilonema spp. strains.</title>
        <authorList>
            <person name="Alvarenga D.O."/>
            <person name="Fiore M.F."/>
            <person name="Varani A.M."/>
        </authorList>
    </citation>
    <scope>NUCLEOTIDE SEQUENCE [LARGE SCALE GENOMIC DNA]</scope>
    <source>
        <strain evidence="1 2">SPC951</strain>
    </source>
</reference>
<evidence type="ECO:0008006" key="3">
    <source>
        <dbReference type="Google" id="ProtNLM"/>
    </source>
</evidence>
<evidence type="ECO:0000313" key="2">
    <source>
        <dbReference type="Proteomes" id="UP000718564"/>
    </source>
</evidence>
<dbReference type="InterPro" id="IPR010328">
    <property type="entry name" value="DUF928"/>
</dbReference>